<dbReference type="EMBL" id="CP001968">
    <property type="protein sequence ID" value="ADD69333.1"/>
    <property type="molecule type" value="Genomic_DNA"/>
</dbReference>
<dbReference type="STRING" id="522772.Dacet_2574"/>
<dbReference type="PANTHER" id="PTHR43177">
    <property type="entry name" value="PROTEIN NRFC"/>
    <property type="match status" value="1"/>
</dbReference>
<dbReference type="OrthoDB" id="9810688at2"/>
<name>D4H4X7_DENA2</name>
<dbReference type="PROSITE" id="PS00198">
    <property type="entry name" value="4FE4S_FER_1"/>
    <property type="match status" value="1"/>
</dbReference>
<keyword evidence="4" id="KW-0411">Iron-sulfur</keyword>
<feature type="domain" description="4Fe-4S ferredoxin-type" evidence="5">
    <location>
        <begin position="5"/>
        <end position="35"/>
    </location>
</feature>
<dbReference type="CDD" id="cd10551">
    <property type="entry name" value="PsrB"/>
    <property type="match status" value="1"/>
</dbReference>
<keyword evidence="3" id="KW-0408">Iron</keyword>
<evidence type="ECO:0000259" key="5">
    <source>
        <dbReference type="PROSITE" id="PS51379"/>
    </source>
</evidence>
<dbReference type="InParanoid" id="D4H4X7"/>
<protein>
    <submittedName>
        <fullName evidence="6">4Fe-4S ferredoxin iron-sulfur binding domain protein</fullName>
    </submittedName>
</protein>
<accession>D4H4X7</accession>
<evidence type="ECO:0000256" key="4">
    <source>
        <dbReference type="ARBA" id="ARBA00023014"/>
    </source>
</evidence>
<feature type="domain" description="4Fe-4S ferredoxin-type" evidence="5">
    <location>
        <begin position="50"/>
        <end position="81"/>
    </location>
</feature>
<dbReference type="AlphaFoldDB" id="D4H4X7"/>
<keyword evidence="1" id="KW-0004">4Fe-4S</keyword>
<dbReference type="InterPro" id="IPR050954">
    <property type="entry name" value="ET_IronSulfur_Cluster-Binding"/>
</dbReference>
<evidence type="ECO:0000256" key="3">
    <source>
        <dbReference type="ARBA" id="ARBA00023004"/>
    </source>
</evidence>
<evidence type="ECO:0000313" key="6">
    <source>
        <dbReference type="EMBL" id="ADD69333.1"/>
    </source>
</evidence>
<dbReference type="RefSeq" id="WP_013011831.1">
    <property type="nucleotide sequence ID" value="NC_013943.1"/>
</dbReference>
<dbReference type="SUPFAM" id="SSF54862">
    <property type="entry name" value="4Fe-4S ferredoxins"/>
    <property type="match status" value="1"/>
</dbReference>
<dbReference type="Pfam" id="PF13247">
    <property type="entry name" value="Fer4_11"/>
    <property type="match status" value="1"/>
</dbReference>
<evidence type="ECO:0000256" key="1">
    <source>
        <dbReference type="ARBA" id="ARBA00022485"/>
    </source>
</evidence>
<evidence type="ECO:0000256" key="2">
    <source>
        <dbReference type="ARBA" id="ARBA00022723"/>
    </source>
</evidence>
<evidence type="ECO:0000313" key="7">
    <source>
        <dbReference type="Proteomes" id="UP000002012"/>
    </source>
</evidence>
<feature type="domain" description="4Fe-4S ferredoxin-type" evidence="5">
    <location>
        <begin position="82"/>
        <end position="111"/>
    </location>
</feature>
<dbReference type="PaxDb" id="522772-Dacet_2574"/>
<dbReference type="InterPro" id="IPR017896">
    <property type="entry name" value="4Fe4S_Fe-S-bd"/>
</dbReference>
<dbReference type="KEGG" id="dap:Dacet_2574"/>
<reference evidence="6 7" key="1">
    <citation type="journal article" date="2010" name="Stand. Genomic Sci.">
        <title>Complete genome sequence of Denitrovibrio acetiphilus type strain (N2460).</title>
        <authorList>
            <person name="Kiss H."/>
            <person name="Lang E."/>
            <person name="Lapidus A."/>
            <person name="Copeland A."/>
            <person name="Nolan M."/>
            <person name="Glavina Del Rio T."/>
            <person name="Chen F."/>
            <person name="Lucas S."/>
            <person name="Tice H."/>
            <person name="Cheng J.F."/>
            <person name="Han C."/>
            <person name="Goodwin L."/>
            <person name="Pitluck S."/>
            <person name="Liolios K."/>
            <person name="Pati A."/>
            <person name="Ivanova N."/>
            <person name="Mavromatis K."/>
            <person name="Chen A."/>
            <person name="Palaniappan K."/>
            <person name="Land M."/>
            <person name="Hauser L."/>
            <person name="Chang Y.J."/>
            <person name="Jeffries C.D."/>
            <person name="Detter J.C."/>
            <person name="Brettin T."/>
            <person name="Spring S."/>
            <person name="Rohde M."/>
            <person name="Goker M."/>
            <person name="Woyke T."/>
            <person name="Bristow J."/>
            <person name="Eisen J.A."/>
            <person name="Markowitz V."/>
            <person name="Hugenholtz P."/>
            <person name="Kyrpides N.C."/>
            <person name="Klenk H.P."/>
        </authorList>
    </citation>
    <scope>NUCLEOTIDE SEQUENCE [LARGE SCALE GENOMIC DNA]</scope>
    <source>
        <strain evidence="7">DSM 12809 / NBRC 114555 / N2460</strain>
    </source>
</reference>
<proteinExistence type="predicted"/>
<keyword evidence="2" id="KW-0479">Metal-binding</keyword>
<dbReference type="GO" id="GO:0051539">
    <property type="term" value="F:4 iron, 4 sulfur cluster binding"/>
    <property type="evidence" value="ECO:0007669"/>
    <property type="project" value="UniProtKB-KW"/>
</dbReference>
<gene>
    <name evidence="6" type="ordered locus">Dacet_2574</name>
</gene>
<dbReference type="Proteomes" id="UP000002012">
    <property type="component" value="Chromosome"/>
</dbReference>
<dbReference type="HOGENOM" id="CLU_043374_1_0_0"/>
<dbReference type="GO" id="GO:0046872">
    <property type="term" value="F:metal ion binding"/>
    <property type="evidence" value="ECO:0007669"/>
    <property type="project" value="UniProtKB-KW"/>
</dbReference>
<dbReference type="eggNOG" id="COG0437">
    <property type="taxonomic scope" value="Bacteria"/>
</dbReference>
<sequence>MSRQYAFIVDLRKCVGCGGCQVTCKQENEVPFVGFRSRVEYVDAGKYPNPVRHFVPKLCNNCDDAPCIAACPTGATFKMENGIVAVNRDTCIGCGRCAEMCPYGARYLNQNLSIKNDPAKYPNVEEVRGKSKSSLHPVDKCDFCYHRIAADIEEPTCVRNCPAHARYFGDLNDPNSKVSQLLKDNPTIKWADYFGTKPRVSYIAKDIKVFEMADELINEGE</sequence>
<dbReference type="PANTHER" id="PTHR43177:SF3">
    <property type="entry name" value="PROTEIN NRFC HOMOLOG"/>
    <property type="match status" value="1"/>
</dbReference>
<keyword evidence="7" id="KW-1185">Reference proteome</keyword>
<dbReference type="Gene3D" id="3.30.70.20">
    <property type="match status" value="2"/>
</dbReference>
<dbReference type="PROSITE" id="PS51379">
    <property type="entry name" value="4FE4S_FER_2"/>
    <property type="match status" value="3"/>
</dbReference>
<organism evidence="6 7">
    <name type="scientific">Denitrovibrio acetiphilus (strain DSM 12809 / NBRC 114555 / N2460)</name>
    <dbReference type="NCBI Taxonomy" id="522772"/>
    <lineage>
        <taxon>Bacteria</taxon>
        <taxon>Pseudomonadati</taxon>
        <taxon>Deferribacterota</taxon>
        <taxon>Deferribacteres</taxon>
        <taxon>Deferribacterales</taxon>
        <taxon>Geovibrionaceae</taxon>
        <taxon>Denitrovibrio</taxon>
    </lineage>
</organism>
<dbReference type="InterPro" id="IPR017900">
    <property type="entry name" value="4Fe4S_Fe_S_CS"/>
</dbReference>